<dbReference type="Proteomes" id="UP000324222">
    <property type="component" value="Unassembled WGS sequence"/>
</dbReference>
<protein>
    <submittedName>
        <fullName evidence="1">Uncharacterized protein</fullName>
    </submittedName>
</protein>
<name>A0A5B7CV60_PORTR</name>
<organism evidence="1 2">
    <name type="scientific">Portunus trituberculatus</name>
    <name type="common">Swimming crab</name>
    <name type="synonym">Neptunus trituberculatus</name>
    <dbReference type="NCBI Taxonomy" id="210409"/>
    <lineage>
        <taxon>Eukaryota</taxon>
        <taxon>Metazoa</taxon>
        <taxon>Ecdysozoa</taxon>
        <taxon>Arthropoda</taxon>
        <taxon>Crustacea</taxon>
        <taxon>Multicrustacea</taxon>
        <taxon>Malacostraca</taxon>
        <taxon>Eumalacostraca</taxon>
        <taxon>Eucarida</taxon>
        <taxon>Decapoda</taxon>
        <taxon>Pleocyemata</taxon>
        <taxon>Brachyura</taxon>
        <taxon>Eubrachyura</taxon>
        <taxon>Portunoidea</taxon>
        <taxon>Portunidae</taxon>
        <taxon>Portuninae</taxon>
        <taxon>Portunus</taxon>
    </lineage>
</organism>
<evidence type="ECO:0000313" key="2">
    <source>
        <dbReference type="Proteomes" id="UP000324222"/>
    </source>
</evidence>
<sequence>MIAQRPCLATKSKYLPSIPSHSDLARLVGEEVTLAKPDTSSCCSRSEEFQQLEPNINFSLPSDKQGRYHGFSKLIIAVFSWRRSDECRGWRSNHDALTEAAGKGRTCTHLVSENRSLLLTHSCMALSAPFHLLQRDLRGMEDCGSNGSDDGS</sequence>
<dbReference type="EMBL" id="VSRR010000253">
    <property type="protein sequence ID" value="MPC13025.1"/>
    <property type="molecule type" value="Genomic_DNA"/>
</dbReference>
<proteinExistence type="predicted"/>
<accession>A0A5B7CV60</accession>
<comment type="caution">
    <text evidence="1">The sequence shown here is derived from an EMBL/GenBank/DDBJ whole genome shotgun (WGS) entry which is preliminary data.</text>
</comment>
<keyword evidence="2" id="KW-1185">Reference proteome</keyword>
<gene>
    <name evidence="1" type="ORF">E2C01_005743</name>
</gene>
<evidence type="ECO:0000313" key="1">
    <source>
        <dbReference type="EMBL" id="MPC13025.1"/>
    </source>
</evidence>
<dbReference type="AlphaFoldDB" id="A0A5B7CV60"/>
<reference evidence="1 2" key="1">
    <citation type="submission" date="2019-05" db="EMBL/GenBank/DDBJ databases">
        <title>Another draft genome of Portunus trituberculatus and its Hox gene families provides insights of decapod evolution.</title>
        <authorList>
            <person name="Jeong J.-H."/>
            <person name="Song I."/>
            <person name="Kim S."/>
            <person name="Choi T."/>
            <person name="Kim D."/>
            <person name="Ryu S."/>
            <person name="Kim W."/>
        </authorList>
    </citation>
    <scope>NUCLEOTIDE SEQUENCE [LARGE SCALE GENOMIC DNA]</scope>
    <source>
        <tissue evidence="1">Muscle</tissue>
    </source>
</reference>